<comment type="caution">
    <text evidence="1">The sequence shown here is derived from an EMBL/GenBank/DDBJ whole genome shotgun (WGS) entry which is preliminary data.</text>
</comment>
<protein>
    <submittedName>
        <fullName evidence="1">Uncharacterized protein</fullName>
    </submittedName>
</protein>
<sequence>MEYFRGYAAWDGNTTPAGDGRILGSWLHAGRTTRLERRLTDAEHSMHHFLNLRAKHLSGYIKHHGDTDLPGESFGLDLVRLLATPGLQTMPN</sequence>
<dbReference type="AlphaFoldDB" id="A0A2I2G641"/>
<dbReference type="EMBL" id="MSFO01000005">
    <property type="protein sequence ID" value="PLB48342.1"/>
    <property type="molecule type" value="Genomic_DNA"/>
</dbReference>
<evidence type="ECO:0000313" key="2">
    <source>
        <dbReference type="Proteomes" id="UP000234275"/>
    </source>
</evidence>
<dbReference type="GeneID" id="36550511"/>
<dbReference type="RefSeq" id="XP_024703644.1">
    <property type="nucleotide sequence ID" value="XM_024842812.1"/>
</dbReference>
<organism evidence="1 2">
    <name type="scientific">Aspergillus steynii IBT 23096</name>
    <dbReference type="NCBI Taxonomy" id="1392250"/>
    <lineage>
        <taxon>Eukaryota</taxon>
        <taxon>Fungi</taxon>
        <taxon>Dikarya</taxon>
        <taxon>Ascomycota</taxon>
        <taxon>Pezizomycotina</taxon>
        <taxon>Eurotiomycetes</taxon>
        <taxon>Eurotiomycetidae</taxon>
        <taxon>Eurotiales</taxon>
        <taxon>Aspergillaceae</taxon>
        <taxon>Aspergillus</taxon>
        <taxon>Aspergillus subgen. Circumdati</taxon>
    </lineage>
</organism>
<gene>
    <name evidence="1" type="ORF">P170DRAFT_210675</name>
</gene>
<keyword evidence="2" id="KW-1185">Reference proteome</keyword>
<dbReference type="Proteomes" id="UP000234275">
    <property type="component" value="Unassembled WGS sequence"/>
</dbReference>
<dbReference type="VEuPathDB" id="FungiDB:P170DRAFT_210675"/>
<evidence type="ECO:0000313" key="1">
    <source>
        <dbReference type="EMBL" id="PLB48342.1"/>
    </source>
</evidence>
<reference evidence="1 2" key="1">
    <citation type="submission" date="2016-12" db="EMBL/GenBank/DDBJ databases">
        <title>The genomes of Aspergillus section Nigri reveals drivers in fungal speciation.</title>
        <authorList>
            <consortium name="DOE Joint Genome Institute"/>
            <person name="Vesth T.C."/>
            <person name="Nybo J."/>
            <person name="Theobald S."/>
            <person name="Brandl J."/>
            <person name="Frisvad J.C."/>
            <person name="Nielsen K.F."/>
            <person name="Lyhne E.K."/>
            <person name="Kogle M.E."/>
            <person name="Kuo A."/>
            <person name="Riley R."/>
            <person name="Clum A."/>
            <person name="Nolan M."/>
            <person name="Lipzen A."/>
            <person name="Salamov A."/>
            <person name="Henrissat B."/>
            <person name="Wiebenga A."/>
            <person name="De Vries R.P."/>
            <person name="Grigoriev I.V."/>
            <person name="Mortensen U.H."/>
            <person name="Andersen M.R."/>
            <person name="Baker S.E."/>
        </authorList>
    </citation>
    <scope>NUCLEOTIDE SEQUENCE [LARGE SCALE GENOMIC DNA]</scope>
    <source>
        <strain evidence="1 2">IBT 23096</strain>
    </source>
</reference>
<accession>A0A2I2G641</accession>
<name>A0A2I2G641_9EURO</name>
<proteinExistence type="predicted"/>